<gene>
    <name evidence="1" type="ORF">SAMN06265348_109160</name>
</gene>
<organism evidence="1 2">
    <name type="scientific">Pedobacter westerhofensis</name>
    <dbReference type="NCBI Taxonomy" id="425512"/>
    <lineage>
        <taxon>Bacteria</taxon>
        <taxon>Pseudomonadati</taxon>
        <taxon>Bacteroidota</taxon>
        <taxon>Sphingobacteriia</taxon>
        <taxon>Sphingobacteriales</taxon>
        <taxon>Sphingobacteriaceae</taxon>
        <taxon>Pedobacter</taxon>
    </lineage>
</organism>
<accession>A0A521EUW2</accession>
<dbReference type="EMBL" id="FXTN01000009">
    <property type="protein sequence ID" value="SMO87699.1"/>
    <property type="molecule type" value="Genomic_DNA"/>
</dbReference>
<reference evidence="1 2" key="1">
    <citation type="submission" date="2017-05" db="EMBL/GenBank/DDBJ databases">
        <authorList>
            <person name="Varghese N."/>
            <person name="Submissions S."/>
        </authorList>
    </citation>
    <scope>NUCLEOTIDE SEQUENCE [LARGE SCALE GENOMIC DNA]</scope>
    <source>
        <strain evidence="1 2">DSM 19036</strain>
    </source>
</reference>
<proteinExistence type="predicted"/>
<evidence type="ECO:0000313" key="2">
    <source>
        <dbReference type="Proteomes" id="UP000320300"/>
    </source>
</evidence>
<dbReference type="Proteomes" id="UP000320300">
    <property type="component" value="Unassembled WGS sequence"/>
</dbReference>
<keyword evidence="2" id="KW-1185">Reference proteome</keyword>
<dbReference type="AlphaFoldDB" id="A0A521EUW2"/>
<name>A0A521EUW2_9SPHI</name>
<protein>
    <submittedName>
        <fullName evidence="1">Uncharacterized protein</fullName>
    </submittedName>
</protein>
<evidence type="ECO:0000313" key="1">
    <source>
        <dbReference type="EMBL" id="SMO87699.1"/>
    </source>
</evidence>
<sequence>MHRKMPFSIHDDDLICRKWHFPIHETSIMYRIYEIMKQQKMASKIISEACVELRRV</sequence>